<dbReference type="RefSeq" id="WP_112426407.1">
    <property type="nucleotide sequence ID" value="NZ_MCIF01000002.1"/>
</dbReference>
<evidence type="ECO:0008006" key="6">
    <source>
        <dbReference type="Google" id="ProtNLM"/>
    </source>
</evidence>
<evidence type="ECO:0000313" key="4">
    <source>
        <dbReference type="EMBL" id="RAQ94477.1"/>
    </source>
</evidence>
<dbReference type="Gene3D" id="3.90.226.10">
    <property type="entry name" value="2-enoyl-CoA Hydratase, Chain A, domain 1"/>
    <property type="match status" value="1"/>
</dbReference>
<dbReference type="Pfam" id="PF00378">
    <property type="entry name" value="ECH_1"/>
    <property type="match status" value="1"/>
</dbReference>
<keyword evidence="5" id="KW-1185">Reference proteome</keyword>
<keyword evidence="2" id="KW-0456">Lyase</keyword>
<protein>
    <recommendedName>
        <fullName evidence="6">Crotonase</fullName>
    </recommendedName>
</protein>
<dbReference type="FunFam" id="3.90.226.10:FF:000009">
    <property type="entry name" value="Carnitinyl-CoA dehydratase"/>
    <property type="match status" value="1"/>
</dbReference>
<dbReference type="OrthoDB" id="9777977at2"/>
<dbReference type="PROSITE" id="PS00166">
    <property type="entry name" value="ENOYL_COA_HYDRATASE"/>
    <property type="match status" value="1"/>
</dbReference>
<organism evidence="4 5">
    <name type="scientific">Thermogemmatispora tikiterensis</name>
    <dbReference type="NCBI Taxonomy" id="1825093"/>
    <lineage>
        <taxon>Bacteria</taxon>
        <taxon>Bacillati</taxon>
        <taxon>Chloroflexota</taxon>
        <taxon>Ktedonobacteria</taxon>
        <taxon>Thermogemmatisporales</taxon>
        <taxon>Thermogemmatisporaceae</taxon>
        <taxon>Thermogemmatispora</taxon>
    </lineage>
</organism>
<evidence type="ECO:0000313" key="5">
    <source>
        <dbReference type="Proteomes" id="UP000248706"/>
    </source>
</evidence>
<dbReference type="CDD" id="cd06558">
    <property type="entry name" value="crotonase-like"/>
    <property type="match status" value="1"/>
</dbReference>
<reference evidence="4 5" key="1">
    <citation type="submission" date="2016-08" db="EMBL/GenBank/DDBJ databases">
        <title>Analysis of Carbohydrate Active Enzymes in Thermogemmatispora T81 Reveals Carbohydrate Degradation Ability.</title>
        <authorList>
            <person name="Tomazini A."/>
            <person name="Lal S."/>
            <person name="Stott M."/>
            <person name="Henrissat B."/>
            <person name="Polikarpov I."/>
            <person name="Sparling R."/>
            <person name="Levin D.B."/>
        </authorList>
    </citation>
    <scope>NUCLEOTIDE SEQUENCE [LARGE SCALE GENOMIC DNA]</scope>
    <source>
        <strain evidence="4 5">T81</strain>
    </source>
</reference>
<dbReference type="InterPro" id="IPR018376">
    <property type="entry name" value="Enoyl-CoA_hyd/isom_CS"/>
</dbReference>
<evidence type="ECO:0000256" key="1">
    <source>
        <dbReference type="ARBA" id="ARBA00005254"/>
    </source>
</evidence>
<dbReference type="InterPro" id="IPR014748">
    <property type="entry name" value="Enoyl-CoA_hydra_C"/>
</dbReference>
<gene>
    <name evidence="4" type="ORF">A4R35_02955</name>
</gene>
<dbReference type="Proteomes" id="UP000248706">
    <property type="component" value="Unassembled WGS sequence"/>
</dbReference>
<dbReference type="GO" id="GO:0006635">
    <property type="term" value="P:fatty acid beta-oxidation"/>
    <property type="evidence" value="ECO:0007669"/>
    <property type="project" value="TreeGrafter"/>
</dbReference>
<name>A0A328VA12_9CHLR</name>
<dbReference type="AlphaFoldDB" id="A0A328VA12"/>
<evidence type="ECO:0000256" key="3">
    <source>
        <dbReference type="RuleBase" id="RU003707"/>
    </source>
</evidence>
<dbReference type="InterPro" id="IPR001753">
    <property type="entry name" value="Enoyl-CoA_hydra/iso"/>
</dbReference>
<dbReference type="FunFam" id="1.10.12.10:FF:000001">
    <property type="entry name" value="Probable enoyl-CoA hydratase, mitochondrial"/>
    <property type="match status" value="1"/>
</dbReference>
<dbReference type="Gene3D" id="1.10.12.10">
    <property type="entry name" value="Lyase 2-enoyl-coa Hydratase, Chain A, domain 2"/>
    <property type="match status" value="1"/>
</dbReference>
<dbReference type="PANTHER" id="PTHR11941">
    <property type="entry name" value="ENOYL-COA HYDRATASE-RELATED"/>
    <property type="match status" value="1"/>
</dbReference>
<dbReference type="GO" id="GO:0016836">
    <property type="term" value="F:hydro-lyase activity"/>
    <property type="evidence" value="ECO:0007669"/>
    <property type="project" value="UniProtKB-ARBA"/>
</dbReference>
<sequence>MSYRYLQVERAHPQVAQVTIARPEQLNAIDRAVLDELHQLVDELEQDHELMVVILTGAGEKAFVAGGDVAYMAAMSLPEARRFVYAGQEVLLRLERSSKVSIAAINGYALGGGLELALACDIRLAAEGAQLGLPETSLGLLPGWGGTQRLARLLGPGLAKELIFTGRRVGAEEALQIGLVNRVIPRERLLSEAHELARSIARNSPIAVQQAKRAINQGLQTSLDQGLVIEAEAWLVLFGTHDRQEGTRAFVEKRPAHFTGQ</sequence>
<comment type="caution">
    <text evidence="4">The sequence shown here is derived from an EMBL/GenBank/DDBJ whole genome shotgun (WGS) entry which is preliminary data.</text>
</comment>
<dbReference type="SUPFAM" id="SSF52096">
    <property type="entry name" value="ClpP/crotonase"/>
    <property type="match status" value="1"/>
</dbReference>
<accession>A0A328VA12</accession>
<proteinExistence type="inferred from homology"/>
<dbReference type="PANTHER" id="PTHR11941:SF54">
    <property type="entry name" value="ENOYL-COA HYDRATASE, MITOCHONDRIAL"/>
    <property type="match status" value="1"/>
</dbReference>
<evidence type="ECO:0000256" key="2">
    <source>
        <dbReference type="ARBA" id="ARBA00023239"/>
    </source>
</evidence>
<dbReference type="InterPro" id="IPR029045">
    <property type="entry name" value="ClpP/crotonase-like_dom_sf"/>
</dbReference>
<comment type="similarity">
    <text evidence="1 3">Belongs to the enoyl-CoA hydratase/isomerase family.</text>
</comment>
<dbReference type="EMBL" id="MCIF01000002">
    <property type="protein sequence ID" value="RAQ94477.1"/>
    <property type="molecule type" value="Genomic_DNA"/>
</dbReference>